<evidence type="ECO:0000313" key="1">
    <source>
        <dbReference type="EMBL" id="BEH03350.1"/>
    </source>
</evidence>
<name>A0AAN0KDG2_9ACTN</name>
<dbReference type="Proteomes" id="UP001431656">
    <property type="component" value="Chromosome"/>
</dbReference>
<keyword evidence="2" id="KW-1185">Reference proteome</keyword>
<protein>
    <submittedName>
        <fullName evidence="1">Uncharacterized protein</fullName>
    </submittedName>
</protein>
<proteinExistence type="predicted"/>
<sequence length="62" mass="6669">MFDAQPSEPSAIVQVFDSLVSCRLRTMQAGPTDKTIRTIPAASVVRGSPIASIGDTLEQMFE</sequence>
<dbReference type="AlphaFoldDB" id="A0AAN0KDG2"/>
<evidence type="ECO:0000313" key="2">
    <source>
        <dbReference type="Proteomes" id="UP001431656"/>
    </source>
</evidence>
<dbReference type="EMBL" id="AP028056">
    <property type="protein sequence ID" value="BEH03350.1"/>
    <property type="molecule type" value="Genomic_DNA"/>
</dbReference>
<organism evidence="1 2">
    <name type="scientific">Brooklawnia propionicigenes</name>
    <dbReference type="NCBI Taxonomy" id="3041175"/>
    <lineage>
        <taxon>Bacteria</taxon>
        <taxon>Bacillati</taxon>
        <taxon>Actinomycetota</taxon>
        <taxon>Actinomycetes</taxon>
        <taxon>Propionibacteriales</taxon>
        <taxon>Propionibacteriaceae</taxon>
        <taxon>Brooklawnia</taxon>
    </lineage>
</organism>
<gene>
    <name evidence="1" type="ORF">brsh051_26310</name>
</gene>
<reference evidence="1" key="1">
    <citation type="journal article" date="2024" name="Int. J. Syst. Evol. Microbiol.">
        <title>Brooklawnia propionicigenes sp. nov., a facultatively anaerobic, propionate-producing bacterium isolated from a methanogenic reactor treating waste from cattle farms.</title>
        <authorList>
            <person name="Akita Y."/>
            <person name="Ueki A."/>
            <person name="Tonouchi A."/>
            <person name="Sugawara Y."/>
            <person name="Honma S."/>
            <person name="Kaku N."/>
            <person name="Ueki K."/>
        </authorList>
    </citation>
    <scope>NUCLEOTIDE SEQUENCE</scope>
    <source>
        <strain evidence="1">SH051</strain>
    </source>
</reference>
<accession>A0AAN0KDG2</accession>
<dbReference type="KEGG" id="broo:brsh051_26310"/>